<evidence type="ECO:0000313" key="1">
    <source>
        <dbReference type="EMBL" id="PVH47812.1"/>
    </source>
</evidence>
<name>A0A2T8JD09_9POAL</name>
<sequence>MLADADARVAEALEAQLLALHLAVNHATTTVNARGALLADRLQAIFNRTREIASHRVCQGAAAL</sequence>
<dbReference type="Proteomes" id="UP000243499">
    <property type="component" value="Chromosome 4"/>
</dbReference>
<organism evidence="1">
    <name type="scientific">Panicum hallii</name>
    <dbReference type="NCBI Taxonomy" id="206008"/>
    <lineage>
        <taxon>Eukaryota</taxon>
        <taxon>Viridiplantae</taxon>
        <taxon>Streptophyta</taxon>
        <taxon>Embryophyta</taxon>
        <taxon>Tracheophyta</taxon>
        <taxon>Spermatophyta</taxon>
        <taxon>Magnoliopsida</taxon>
        <taxon>Liliopsida</taxon>
        <taxon>Poales</taxon>
        <taxon>Poaceae</taxon>
        <taxon>PACMAD clade</taxon>
        <taxon>Panicoideae</taxon>
        <taxon>Panicodae</taxon>
        <taxon>Paniceae</taxon>
        <taxon>Panicinae</taxon>
        <taxon>Panicum</taxon>
        <taxon>Panicum sect. Panicum</taxon>
    </lineage>
</organism>
<dbReference type="AlphaFoldDB" id="A0A2T8JD09"/>
<dbReference type="Gramene" id="PVH47812">
    <property type="protein sequence ID" value="PVH47812"/>
    <property type="gene ID" value="PAHAL_4G159000"/>
</dbReference>
<reference evidence="1" key="1">
    <citation type="submission" date="2018-04" db="EMBL/GenBank/DDBJ databases">
        <title>WGS assembly of Panicum hallii.</title>
        <authorList>
            <person name="Lovell J."/>
            <person name="Jenkins J."/>
            <person name="Lowry D."/>
            <person name="Mamidi S."/>
            <person name="Sreedasyam A."/>
            <person name="Weng X."/>
            <person name="Barry K."/>
            <person name="Bonette J."/>
            <person name="Campitelli B."/>
            <person name="Daum C."/>
            <person name="Gordon S."/>
            <person name="Gould B."/>
            <person name="Lipzen A."/>
            <person name="Macqueen A."/>
            <person name="Palacio-Mejia J."/>
            <person name="Plott C."/>
            <person name="Shakirov E."/>
            <person name="Shu S."/>
            <person name="Yoshinaga Y."/>
            <person name="Zane M."/>
            <person name="Rokhsar D."/>
            <person name="Grimwood J."/>
            <person name="Schmutz J."/>
            <person name="Juenger T."/>
        </authorList>
    </citation>
    <scope>NUCLEOTIDE SEQUENCE [LARGE SCALE GENOMIC DNA]</scope>
    <source>
        <strain evidence="1">FIL2</strain>
    </source>
</reference>
<accession>A0A2T8JD09</accession>
<gene>
    <name evidence="1" type="ORF">PAHAL_4G159000</name>
</gene>
<dbReference type="EMBL" id="CM008049">
    <property type="protein sequence ID" value="PVH47812.1"/>
    <property type="molecule type" value="Genomic_DNA"/>
</dbReference>
<protein>
    <submittedName>
        <fullName evidence="1">Uncharacterized protein</fullName>
    </submittedName>
</protein>
<proteinExistence type="predicted"/>